<reference evidence="2" key="1">
    <citation type="submission" date="2017-11" db="EMBL/GenBank/DDBJ databases">
        <authorList>
            <person name="Lima N.C."/>
            <person name="Parody-Merino A.M."/>
            <person name="Battley P.F."/>
            <person name="Fidler A.E."/>
            <person name="Prosdocimi F."/>
        </authorList>
    </citation>
    <scope>NUCLEOTIDE SEQUENCE [LARGE SCALE GENOMIC DNA]</scope>
</reference>
<dbReference type="Proteomes" id="UP000233556">
    <property type="component" value="Unassembled WGS sequence"/>
</dbReference>
<evidence type="ECO:0000313" key="1">
    <source>
        <dbReference type="EMBL" id="PKU44238.1"/>
    </source>
</evidence>
<sequence length="109" mass="12935">MENSGLVHEESLRELDPDDRHQLTFMESGEFLNGRNIKYRHTSIYFPQANREAELFRQVVKDGCKLLTYKENPEAEGLYKKKKKKEKKVSVEGLFLKSYFYYTEFLAIC</sequence>
<name>A0A2I0UDV5_LIMLA</name>
<reference evidence="2" key="2">
    <citation type="submission" date="2017-12" db="EMBL/GenBank/DDBJ databases">
        <title>Genome sequence of the Bar-tailed Godwit (Limosa lapponica baueri).</title>
        <authorList>
            <person name="Lima N.C.B."/>
            <person name="Parody-Merino A.M."/>
            <person name="Battley P.F."/>
            <person name="Fidler A.E."/>
            <person name="Prosdocimi F."/>
        </authorList>
    </citation>
    <scope>NUCLEOTIDE SEQUENCE [LARGE SCALE GENOMIC DNA]</scope>
</reference>
<gene>
    <name evidence="1" type="ORF">llap_5462</name>
</gene>
<protein>
    <submittedName>
        <fullName evidence="1">Uncharacterized protein</fullName>
    </submittedName>
</protein>
<organism evidence="1 2">
    <name type="scientific">Limosa lapponica baueri</name>
    <dbReference type="NCBI Taxonomy" id="1758121"/>
    <lineage>
        <taxon>Eukaryota</taxon>
        <taxon>Metazoa</taxon>
        <taxon>Chordata</taxon>
        <taxon>Craniata</taxon>
        <taxon>Vertebrata</taxon>
        <taxon>Euteleostomi</taxon>
        <taxon>Archelosauria</taxon>
        <taxon>Archosauria</taxon>
        <taxon>Dinosauria</taxon>
        <taxon>Saurischia</taxon>
        <taxon>Theropoda</taxon>
        <taxon>Coelurosauria</taxon>
        <taxon>Aves</taxon>
        <taxon>Neognathae</taxon>
        <taxon>Neoaves</taxon>
        <taxon>Charadriiformes</taxon>
        <taxon>Scolopacidae</taxon>
        <taxon>Limosa</taxon>
    </lineage>
</organism>
<accession>A0A2I0UDV5</accession>
<proteinExistence type="predicted"/>
<dbReference type="EMBL" id="KZ505841">
    <property type="protein sequence ID" value="PKU44238.1"/>
    <property type="molecule type" value="Genomic_DNA"/>
</dbReference>
<dbReference type="AlphaFoldDB" id="A0A2I0UDV5"/>
<evidence type="ECO:0000313" key="2">
    <source>
        <dbReference type="Proteomes" id="UP000233556"/>
    </source>
</evidence>
<keyword evidence="2" id="KW-1185">Reference proteome</keyword>